<keyword evidence="1" id="KW-0732">Signal</keyword>
<feature type="signal peptide" evidence="1">
    <location>
        <begin position="1"/>
        <end position="25"/>
    </location>
</feature>
<dbReference type="RefSeq" id="WP_331373240.1">
    <property type="nucleotide sequence ID" value="NZ_CP133148.1"/>
</dbReference>
<evidence type="ECO:0000313" key="3">
    <source>
        <dbReference type="Proteomes" id="UP001432360"/>
    </source>
</evidence>
<feature type="chain" id="PRO_5045585226" evidence="1">
    <location>
        <begin position="26"/>
        <end position="125"/>
    </location>
</feature>
<protein>
    <submittedName>
        <fullName evidence="2">Uncharacterized protein</fullName>
    </submittedName>
</protein>
<dbReference type="EMBL" id="CP133148">
    <property type="protein sequence ID" value="WVT04046.1"/>
    <property type="molecule type" value="Genomic_DNA"/>
</dbReference>
<gene>
    <name evidence="2" type="ORF">RB548_01120</name>
</gene>
<keyword evidence="3" id="KW-1185">Reference proteome</keyword>
<reference evidence="2" key="1">
    <citation type="submission" date="2023-08" db="EMBL/GenBank/DDBJ databases">
        <title>Complete genome sequence of Sinorhizobium chiapanecum ITTG S70 isolated from Acaciella angustissima nodules in Chiapas-Mexico.</title>
        <authorList>
            <person name="Rincon-Rosales R."/>
            <person name="Rogel M.A."/>
            <person name="Rincon-Medina C.I."/>
            <person name="Guerrero G."/>
            <person name="Manzano-Gomez L.A."/>
            <person name="Lopez-Lopez A."/>
            <person name="Rincon Molina F.A."/>
            <person name="Martinez-Romero E."/>
        </authorList>
    </citation>
    <scope>NUCLEOTIDE SEQUENCE</scope>
    <source>
        <strain evidence="2">ITTG S70</strain>
    </source>
</reference>
<evidence type="ECO:0000256" key="1">
    <source>
        <dbReference type="SAM" id="SignalP"/>
    </source>
</evidence>
<sequence>MPRSISAAMLTLALAIPAFTATAHADYIRQRGDDPRLRQIHAQCMLKDEERWNVDGDRLINKTSDNPNITTMEQINHIADQFAQEGYRLFRVCMEAKGALVDETCAFHSLKNRFCYSIPKTENVE</sequence>
<evidence type="ECO:0000313" key="2">
    <source>
        <dbReference type="EMBL" id="WVT04046.1"/>
    </source>
</evidence>
<name>A0ABZ2BCI4_9HYPH</name>
<organism evidence="2 3">
    <name type="scientific">Sinorhizobium chiapasense</name>
    <dbReference type="NCBI Taxonomy" id="501572"/>
    <lineage>
        <taxon>Bacteria</taxon>
        <taxon>Pseudomonadati</taxon>
        <taxon>Pseudomonadota</taxon>
        <taxon>Alphaproteobacteria</taxon>
        <taxon>Hyphomicrobiales</taxon>
        <taxon>Rhizobiaceae</taxon>
        <taxon>Sinorhizobium/Ensifer group</taxon>
        <taxon>Sinorhizobium</taxon>
    </lineage>
</organism>
<dbReference type="Proteomes" id="UP001432360">
    <property type="component" value="Chromosome"/>
</dbReference>
<proteinExistence type="predicted"/>
<accession>A0ABZ2BCI4</accession>